<dbReference type="Proteomes" id="UP001055811">
    <property type="component" value="Linkage Group LG01"/>
</dbReference>
<proteinExistence type="predicted"/>
<evidence type="ECO:0000313" key="2">
    <source>
        <dbReference type="Proteomes" id="UP001055811"/>
    </source>
</evidence>
<reference evidence="1 2" key="2">
    <citation type="journal article" date="2022" name="Mol. Ecol. Resour.">
        <title>The genomes of chicory, endive, great burdock and yacon provide insights into Asteraceae paleo-polyploidization history and plant inulin production.</title>
        <authorList>
            <person name="Fan W."/>
            <person name="Wang S."/>
            <person name="Wang H."/>
            <person name="Wang A."/>
            <person name="Jiang F."/>
            <person name="Liu H."/>
            <person name="Zhao H."/>
            <person name="Xu D."/>
            <person name="Zhang Y."/>
        </authorList>
    </citation>
    <scope>NUCLEOTIDE SEQUENCE [LARGE SCALE GENOMIC DNA]</scope>
    <source>
        <strain evidence="2">cv. Punajuju</strain>
        <tissue evidence="1">Leaves</tissue>
    </source>
</reference>
<evidence type="ECO:0000313" key="1">
    <source>
        <dbReference type="EMBL" id="KAI3789240.1"/>
    </source>
</evidence>
<reference evidence="2" key="1">
    <citation type="journal article" date="2022" name="Mol. Ecol. Resour.">
        <title>The genomes of chicory, endive, great burdock and yacon provide insights into Asteraceae palaeo-polyploidization history and plant inulin production.</title>
        <authorList>
            <person name="Fan W."/>
            <person name="Wang S."/>
            <person name="Wang H."/>
            <person name="Wang A."/>
            <person name="Jiang F."/>
            <person name="Liu H."/>
            <person name="Zhao H."/>
            <person name="Xu D."/>
            <person name="Zhang Y."/>
        </authorList>
    </citation>
    <scope>NUCLEOTIDE SEQUENCE [LARGE SCALE GENOMIC DNA]</scope>
    <source>
        <strain evidence="2">cv. Punajuju</strain>
    </source>
</reference>
<accession>A0ACB9H0J0</accession>
<gene>
    <name evidence="1" type="ORF">L2E82_02032</name>
</gene>
<name>A0ACB9H0J0_CICIN</name>
<sequence length="76" mass="8572">MGLLMAGQNAEKVVLYEEGGRIRKVKCEVEVISWRERVKSKVQVDADVDSRKNSLCSSRKDMVKVERVAEGTVLAY</sequence>
<dbReference type="EMBL" id="CM042009">
    <property type="protein sequence ID" value="KAI3789240.1"/>
    <property type="molecule type" value="Genomic_DNA"/>
</dbReference>
<protein>
    <submittedName>
        <fullName evidence="1">Uncharacterized protein</fullName>
    </submittedName>
</protein>
<comment type="caution">
    <text evidence="1">The sequence shown here is derived from an EMBL/GenBank/DDBJ whole genome shotgun (WGS) entry which is preliminary data.</text>
</comment>
<organism evidence="1 2">
    <name type="scientific">Cichorium intybus</name>
    <name type="common">Chicory</name>
    <dbReference type="NCBI Taxonomy" id="13427"/>
    <lineage>
        <taxon>Eukaryota</taxon>
        <taxon>Viridiplantae</taxon>
        <taxon>Streptophyta</taxon>
        <taxon>Embryophyta</taxon>
        <taxon>Tracheophyta</taxon>
        <taxon>Spermatophyta</taxon>
        <taxon>Magnoliopsida</taxon>
        <taxon>eudicotyledons</taxon>
        <taxon>Gunneridae</taxon>
        <taxon>Pentapetalae</taxon>
        <taxon>asterids</taxon>
        <taxon>campanulids</taxon>
        <taxon>Asterales</taxon>
        <taxon>Asteraceae</taxon>
        <taxon>Cichorioideae</taxon>
        <taxon>Cichorieae</taxon>
        <taxon>Cichoriinae</taxon>
        <taxon>Cichorium</taxon>
    </lineage>
</organism>
<keyword evidence="2" id="KW-1185">Reference proteome</keyword>